<keyword evidence="3" id="KW-1185">Reference proteome</keyword>
<dbReference type="Proteomes" id="UP000194127">
    <property type="component" value="Unassembled WGS sequence"/>
</dbReference>
<protein>
    <submittedName>
        <fullName evidence="2">Uncharacterized protein</fullName>
    </submittedName>
</protein>
<proteinExistence type="predicted"/>
<gene>
    <name evidence="2" type="ORF">POSPLADRAFT_1153222</name>
</gene>
<dbReference type="AlphaFoldDB" id="A0A1X6MR87"/>
<organism evidence="2 3">
    <name type="scientific">Postia placenta MAD-698-R-SB12</name>
    <dbReference type="NCBI Taxonomy" id="670580"/>
    <lineage>
        <taxon>Eukaryota</taxon>
        <taxon>Fungi</taxon>
        <taxon>Dikarya</taxon>
        <taxon>Basidiomycota</taxon>
        <taxon>Agaricomycotina</taxon>
        <taxon>Agaricomycetes</taxon>
        <taxon>Polyporales</taxon>
        <taxon>Adustoporiaceae</taxon>
        <taxon>Rhodonia</taxon>
    </lineage>
</organism>
<evidence type="ECO:0000313" key="2">
    <source>
        <dbReference type="EMBL" id="OSX58692.1"/>
    </source>
</evidence>
<accession>A0A1X6MR87</accession>
<dbReference type="OrthoDB" id="3259063at2759"/>
<reference evidence="2 3" key="1">
    <citation type="submission" date="2017-04" db="EMBL/GenBank/DDBJ databases">
        <title>Genome Sequence of the Model Brown-Rot Fungus Postia placenta SB12.</title>
        <authorList>
            <consortium name="DOE Joint Genome Institute"/>
            <person name="Gaskell J."/>
            <person name="Kersten P."/>
            <person name="Larrondo L.F."/>
            <person name="Canessa P."/>
            <person name="Martinez D."/>
            <person name="Hibbett D."/>
            <person name="Schmoll M."/>
            <person name="Kubicek C.P."/>
            <person name="Martinez A.T."/>
            <person name="Yadav J."/>
            <person name="Master E."/>
            <person name="Magnuson J.K."/>
            <person name="James T."/>
            <person name="Yaver D."/>
            <person name="Berka R."/>
            <person name="Labutti K."/>
            <person name="Lipzen A."/>
            <person name="Aerts A."/>
            <person name="Barry K."/>
            <person name="Henrissat B."/>
            <person name="Blanchette R."/>
            <person name="Grigoriev I."/>
            <person name="Cullen D."/>
        </authorList>
    </citation>
    <scope>NUCLEOTIDE SEQUENCE [LARGE SCALE GENOMIC DNA]</scope>
    <source>
        <strain evidence="2 3">MAD-698-R-SB12</strain>
    </source>
</reference>
<dbReference type="RefSeq" id="XP_024335486.1">
    <property type="nucleotide sequence ID" value="XM_024486726.1"/>
</dbReference>
<dbReference type="EMBL" id="KZ110604">
    <property type="protein sequence ID" value="OSX58692.1"/>
    <property type="molecule type" value="Genomic_DNA"/>
</dbReference>
<sequence>MATQPGTTASSSATLVDHFRLPPNAAASPNSPPNTVTATNADLWTQHLSTSFGTIADQITAASHVLAAVEVPAGTPAVLPTDSTTAIAALASRLDAIERTQEHLAEELDAVRAHMGKADNAPSTNGALAVEEEPRAPGTGAPEAEPTDLAKTVEELQKKVDKLAETFRGGTRALTVFPRCSQSRLYARLRNAVIPINKTPISPLVMANGKTPANFPGTKGEFERMTKERYEHLLKSYDQPVKGDTAAKRQAAREFLGLPPVF</sequence>
<evidence type="ECO:0000256" key="1">
    <source>
        <dbReference type="SAM" id="Coils"/>
    </source>
</evidence>
<keyword evidence="1" id="KW-0175">Coiled coil</keyword>
<feature type="coiled-coil region" evidence="1">
    <location>
        <begin position="87"/>
        <end position="114"/>
    </location>
</feature>
<dbReference type="GeneID" id="36331675"/>
<evidence type="ECO:0000313" key="3">
    <source>
        <dbReference type="Proteomes" id="UP000194127"/>
    </source>
</evidence>
<dbReference type="STRING" id="670580.A0A1X6MR87"/>
<name>A0A1X6MR87_9APHY</name>